<evidence type="ECO:0008006" key="4">
    <source>
        <dbReference type="Google" id="ProtNLM"/>
    </source>
</evidence>
<name>A0A117UX07_9SPHN</name>
<dbReference type="EMBL" id="LLZS01000003">
    <property type="protein sequence ID" value="KUR72414.1"/>
    <property type="molecule type" value="Genomic_DNA"/>
</dbReference>
<keyword evidence="1" id="KW-0472">Membrane</keyword>
<dbReference type="RefSeq" id="WP_067906584.1">
    <property type="nucleotide sequence ID" value="NZ_KQ954244.1"/>
</dbReference>
<organism evidence="2 3">
    <name type="scientific">Novosphingobium fuchskuhlense</name>
    <dbReference type="NCBI Taxonomy" id="1117702"/>
    <lineage>
        <taxon>Bacteria</taxon>
        <taxon>Pseudomonadati</taxon>
        <taxon>Pseudomonadota</taxon>
        <taxon>Alphaproteobacteria</taxon>
        <taxon>Sphingomonadales</taxon>
        <taxon>Sphingomonadaceae</taxon>
        <taxon>Novosphingobium</taxon>
    </lineage>
</organism>
<evidence type="ECO:0000313" key="2">
    <source>
        <dbReference type="EMBL" id="KUR72414.1"/>
    </source>
</evidence>
<evidence type="ECO:0000313" key="3">
    <source>
        <dbReference type="Proteomes" id="UP000058012"/>
    </source>
</evidence>
<keyword evidence="1" id="KW-1133">Transmembrane helix</keyword>
<sequence length="88" mass="9545">MAILIIFLLGVGNFALHRALLDSGHPLLAQMPWLTHALTRNLSLLVELLILVGGLLLVSRGLVWGALAYLCYSLLNAISAWLILSGRV</sequence>
<dbReference type="AlphaFoldDB" id="A0A117UX07"/>
<dbReference type="Proteomes" id="UP000058012">
    <property type="component" value="Unassembled WGS sequence"/>
</dbReference>
<dbReference type="OrthoDB" id="7391761at2"/>
<proteinExistence type="predicted"/>
<evidence type="ECO:0000256" key="1">
    <source>
        <dbReference type="SAM" id="Phobius"/>
    </source>
</evidence>
<feature type="transmembrane region" description="Helical" evidence="1">
    <location>
        <begin position="42"/>
        <end position="59"/>
    </location>
</feature>
<reference evidence="2 3" key="1">
    <citation type="submission" date="2015-10" db="EMBL/GenBank/DDBJ databases">
        <title>Draft genome sequence of Novosphingobium fuchskuhlense DSM 25065 isolated from a surface water sample of the southwest basin of Lake Grosse Fuchskuhle.</title>
        <authorList>
            <person name="Ruckert C."/>
            <person name="Winkler A."/>
            <person name="Glaeser J."/>
            <person name="Grossart H.-P."/>
            <person name="Kalinowski J."/>
            <person name="Glaeser S."/>
        </authorList>
    </citation>
    <scope>NUCLEOTIDE SEQUENCE [LARGE SCALE GENOMIC DNA]</scope>
    <source>
        <strain evidence="2 3">FNE08-7</strain>
    </source>
</reference>
<keyword evidence="1" id="KW-0812">Transmembrane</keyword>
<gene>
    <name evidence="2" type="ORF">AQZ52_03915</name>
</gene>
<feature type="transmembrane region" description="Helical" evidence="1">
    <location>
        <begin position="66"/>
        <end position="84"/>
    </location>
</feature>
<comment type="caution">
    <text evidence="2">The sequence shown here is derived from an EMBL/GenBank/DDBJ whole genome shotgun (WGS) entry which is preliminary data.</text>
</comment>
<keyword evidence="3" id="KW-1185">Reference proteome</keyword>
<protein>
    <recommendedName>
        <fullName evidence="4">DoxX family protein</fullName>
    </recommendedName>
</protein>
<accession>A0A117UX07</accession>